<dbReference type="SUPFAM" id="SSF51556">
    <property type="entry name" value="Metallo-dependent hydrolases"/>
    <property type="match status" value="1"/>
</dbReference>
<dbReference type="OMA" id="ANAMHEP"/>
<sequence>MTTNPTTIIDSHIHLFPSSELPSLNWWSPGCALDAQHSMDEYLAATGNPAELRGYVFLEADRRAHVRDESLMGWERRFTPLGREEMGNEDEDRTGKEDDMGKEDGQGQRQGQGQGQEGWQDALTELDFIARVVRDMSRPGEGHGAGHGNMCVGIVPWAPLPLGVNHHGASGKGEGEGEGEGKNKCKKGRKLRRGPDLETYLACVRARCAGYSDAGSSRVVANGGDGKGYGGGGGGKDVFGRIKGFRYLVQDKPAGVLLTDEFIEGVKWLGRKGYAFDLGVDQRQGGIWQLHEAVEMLERVMAGEEDEEKKTKIVINHLCKPNMRIDPANAMHEPSFLEWRELIQRMASFPTTYMKLSGGFAELPPQEIDKPWPVSEIVAHIQPWFDVAMDAFGPSRIMFGSDWPVCNAGGAGTRHAWKNWRATVALLLEQRGVTEEEARQVWSGTAIRAYGLEL</sequence>
<dbReference type="Pfam" id="PF04909">
    <property type="entry name" value="Amidohydro_2"/>
    <property type="match status" value="1"/>
</dbReference>
<dbReference type="InterPro" id="IPR052350">
    <property type="entry name" value="Metallo-dep_Lactonases"/>
</dbReference>
<evidence type="ECO:0000313" key="5">
    <source>
        <dbReference type="Proteomes" id="UP000076632"/>
    </source>
</evidence>
<keyword evidence="5" id="KW-1185">Reference proteome</keyword>
<evidence type="ECO:0000256" key="2">
    <source>
        <dbReference type="SAM" id="MobiDB-lite"/>
    </source>
</evidence>
<dbReference type="OrthoDB" id="2135488at2759"/>
<dbReference type="EMBL" id="KV407456">
    <property type="protein sequence ID" value="KZF24288.1"/>
    <property type="molecule type" value="Genomic_DNA"/>
</dbReference>
<dbReference type="InParanoid" id="A0A165I2Q3"/>
<dbReference type="PANTHER" id="PTHR43569:SF2">
    <property type="entry name" value="AMIDOHYDROLASE-RELATED DOMAIN-CONTAINING PROTEIN"/>
    <property type="match status" value="1"/>
</dbReference>
<dbReference type="PANTHER" id="PTHR43569">
    <property type="entry name" value="AMIDOHYDROLASE"/>
    <property type="match status" value="1"/>
</dbReference>
<dbReference type="InterPro" id="IPR006680">
    <property type="entry name" value="Amidohydro-rel"/>
</dbReference>
<dbReference type="GO" id="GO:0016787">
    <property type="term" value="F:hydrolase activity"/>
    <property type="evidence" value="ECO:0007669"/>
    <property type="project" value="InterPro"/>
</dbReference>
<name>A0A165I2Q3_XYLHT</name>
<dbReference type="AlphaFoldDB" id="A0A165I2Q3"/>
<dbReference type="Gene3D" id="3.20.20.140">
    <property type="entry name" value="Metal-dependent hydrolases"/>
    <property type="match status" value="2"/>
</dbReference>
<accession>A0A165I2Q3</accession>
<reference evidence="4 5" key="1">
    <citation type="journal article" date="2016" name="Fungal Biol.">
        <title>The genome of Xylona heveae provides a window into fungal endophytism.</title>
        <authorList>
            <person name="Gazis R."/>
            <person name="Kuo A."/>
            <person name="Riley R."/>
            <person name="LaButti K."/>
            <person name="Lipzen A."/>
            <person name="Lin J."/>
            <person name="Amirebrahimi M."/>
            <person name="Hesse C.N."/>
            <person name="Spatafora J.W."/>
            <person name="Henrissat B."/>
            <person name="Hainaut M."/>
            <person name="Grigoriev I.V."/>
            <person name="Hibbett D.S."/>
        </authorList>
    </citation>
    <scope>NUCLEOTIDE SEQUENCE [LARGE SCALE GENOMIC DNA]</scope>
    <source>
        <strain evidence="4 5">TC161</strain>
    </source>
</reference>
<evidence type="ECO:0000259" key="3">
    <source>
        <dbReference type="Pfam" id="PF04909"/>
    </source>
</evidence>
<dbReference type="InterPro" id="IPR032466">
    <property type="entry name" value="Metal_Hydrolase"/>
</dbReference>
<comment type="similarity">
    <text evidence="1">Belongs to the metallo-dependent hydrolases superfamily.</text>
</comment>
<dbReference type="RefSeq" id="XP_018189843.1">
    <property type="nucleotide sequence ID" value="XM_018334173.1"/>
</dbReference>
<dbReference type="STRING" id="1328760.A0A165I2Q3"/>
<evidence type="ECO:0000313" key="4">
    <source>
        <dbReference type="EMBL" id="KZF24288.1"/>
    </source>
</evidence>
<feature type="domain" description="Amidohydrolase-related" evidence="3">
    <location>
        <begin position="310"/>
        <end position="452"/>
    </location>
</feature>
<feature type="compositionally biased region" description="Basic and acidic residues" evidence="2">
    <location>
        <begin position="173"/>
        <end position="183"/>
    </location>
</feature>
<feature type="region of interest" description="Disordered" evidence="2">
    <location>
        <begin position="167"/>
        <end position="189"/>
    </location>
</feature>
<dbReference type="GeneID" id="28899310"/>
<organism evidence="4 5">
    <name type="scientific">Xylona heveae (strain CBS 132557 / TC161)</name>
    <dbReference type="NCBI Taxonomy" id="1328760"/>
    <lineage>
        <taxon>Eukaryota</taxon>
        <taxon>Fungi</taxon>
        <taxon>Dikarya</taxon>
        <taxon>Ascomycota</taxon>
        <taxon>Pezizomycotina</taxon>
        <taxon>Xylonomycetes</taxon>
        <taxon>Xylonales</taxon>
        <taxon>Xylonaceae</taxon>
        <taxon>Xylona</taxon>
    </lineage>
</organism>
<protein>
    <recommendedName>
        <fullName evidence="3">Amidohydrolase-related domain-containing protein</fullName>
    </recommendedName>
</protein>
<feature type="compositionally biased region" description="Basic and acidic residues" evidence="2">
    <location>
        <begin position="93"/>
        <end position="106"/>
    </location>
</feature>
<evidence type="ECO:0000256" key="1">
    <source>
        <dbReference type="ARBA" id="ARBA00038310"/>
    </source>
</evidence>
<proteinExistence type="inferred from homology"/>
<gene>
    <name evidence="4" type="ORF">L228DRAFT_259527</name>
</gene>
<feature type="region of interest" description="Disordered" evidence="2">
    <location>
        <begin position="82"/>
        <end position="119"/>
    </location>
</feature>
<dbReference type="Proteomes" id="UP000076632">
    <property type="component" value="Unassembled WGS sequence"/>
</dbReference>